<reference evidence="3" key="1">
    <citation type="submission" date="2016-06" db="UniProtKB">
        <authorList>
            <consortium name="WormBaseParasite"/>
        </authorList>
    </citation>
    <scope>IDENTIFICATION</scope>
</reference>
<dbReference type="GO" id="GO:0047499">
    <property type="term" value="F:calcium-independent phospholipase A2 activity"/>
    <property type="evidence" value="ECO:0007669"/>
    <property type="project" value="InterPro"/>
</dbReference>
<dbReference type="GO" id="GO:2000304">
    <property type="term" value="P:positive regulation of ceramide biosynthetic process"/>
    <property type="evidence" value="ECO:0007669"/>
    <property type="project" value="TreeGrafter"/>
</dbReference>
<accession>A0A183IVC9</accession>
<sequence>MAEAPPKPMESPNVVSSFLGNMMSMAREKMLGESWWVPSSDSEVVDVPARGLKSLSEEKQSDLFSIFVETMKTGRRYHLLLRWQNGQLLSLQRSTSLKTLENAFHSLLQYSSLFSLTGTSPGLKPDKQEYNKKVLSSLLTQVETHKLWQPVHIAAKLGMLPFFERLALCENEQECRECMNSVCQPEGCYPLHIAIENDHVDLVVFMVNSLHASISQTDIKGQNAFHYAARCSSSAILVRSSS</sequence>
<evidence type="ECO:0000313" key="1">
    <source>
        <dbReference type="EMBL" id="VDP13571.1"/>
    </source>
</evidence>
<name>A0A183IVC9_9BILA</name>
<dbReference type="InterPro" id="IPR002110">
    <property type="entry name" value="Ankyrin_rpt"/>
</dbReference>
<keyword evidence="2" id="KW-1185">Reference proteome</keyword>
<dbReference type="PANTHER" id="PTHR24139">
    <property type="entry name" value="CALCIUM-INDEPENDENT PHOSPHOLIPASE A2"/>
    <property type="match status" value="1"/>
</dbReference>
<dbReference type="SUPFAM" id="SSF48403">
    <property type="entry name" value="Ankyrin repeat"/>
    <property type="match status" value="1"/>
</dbReference>
<dbReference type="GO" id="GO:0005739">
    <property type="term" value="C:mitochondrion"/>
    <property type="evidence" value="ECO:0007669"/>
    <property type="project" value="TreeGrafter"/>
</dbReference>
<evidence type="ECO:0000313" key="2">
    <source>
        <dbReference type="Proteomes" id="UP000270296"/>
    </source>
</evidence>
<protein>
    <submittedName>
        <fullName evidence="3">ANK_REP_REGION domain-containing protein</fullName>
    </submittedName>
</protein>
<dbReference type="Pfam" id="PF12796">
    <property type="entry name" value="Ank_2"/>
    <property type="match status" value="1"/>
</dbReference>
<dbReference type="InterPro" id="IPR047148">
    <property type="entry name" value="PLPL9"/>
</dbReference>
<proteinExistence type="predicted"/>
<dbReference type="EMBL" id="UZAM01010749">
    <property type="protein sequence ID" value="VDP13571.1"/>
    <property type="molecule type" value="Genomic_DNA"/>
</dbReference>
<dbReference type="Proteomes" id="UP000270296">
    <property type="component" value="Unassembled WGS sequence"/>
</dbReference>
<dbReference type="AlphaFoldDB" id="A0A183IVC9"/>
<dbReference type="InterPro" id="IPR036770">
    <property type="entry name" value="Ankyrin_rpt-contain_sf"/>
</dbReference>
<gene>
    <name evidence="1" type="ORF">SBAD_LOCUS7576</name>
</gene>
<dbReference type="GO" id="GO:0052816">
    <property type="term" value="F:long-chain fatty acyl-CoA hydrolase activity"/>
    <property type="evidence" value="ECO:0007669"/>
    <property type="project" value="TreeGrafter"/>
</dbReference>
<organism evidence="3">
    <name type="scientific">Soboliphyme baturini</name>
    <dbReference type="NCBI Taxonomy" id="241478"/>
    <lineage>
        <taxon>Eukaryota</taxon>
        <taxon>Metazoa</taxon>
        <taxon>Ecdysozoa</taxon>
        <taxon>Nematoda</taxon>
        <taxon>Enoplea</taxon>
        <taxon>Dorylaimia</taxon>
        <taxon>Dioctophymatida</taxon>
        <taxon>Dioctophymatoidea</taxon>
        <taxon>Soboliphymatidae</taxon>
        <taxon>Soboliphyme</taxon>
    </lineage>
</organism>
<dbReference type="OrthoDB" id="10021675at2759"/>
<dbReference type="Gene3D" id="1.25.40.20">
    <property type="entry name" value="Ankyrin repeat-containing domain"/>
    <property type="match status" value="1"/>
</dbReference>
<evidence type="ECO:0000313" key="3">
    <source>
        <dbReference type="WBParaSite" id="SBAD_0000786501-mRNA-1"/>
    </source>
</evidence>
<dbReference type="WBParaSite" id="SBAD_0000786501-mRNA-1">
    <property type="protein sequence ID" value="SBAD_0000786501-mRNA-1"/>
    <property type="gene ID" value="SBAD_0000786501"/>
</dbReference>
<dbReference type="PANTHER" id="PTHR24139:SF35">
    <property type="entry name" value="PNPLA DOMAIN-CONTAINING PROTEIN"/>
    <property type="match status" value="1"/>
</dbReference>
<reference evidence="1 2" key="2">
    <citation type="submission" date="2018-11" db="EMBL/GenBank/DDBJ databases">
        <authorList>
            <consortium name="Pathogen Informatics"/>
        </authorList>
    </citation>
    <scope>NUCLEOTIDE SEQUENCE [LARGE SCALE GENOMIC DNA]</scope>
</reference>